<organism evidence="1 2">
    <name type="scientific">Artomyces pyxidatus</name>
    <dbReference type="NCBI Taxonomy" id="48021"/>
    <lineage>
        <taxon>Eukaryota</taxon>
        <taxon>Fungi</taxon>
        <taxon>Dikarya</taxon>
        <taxon>Basidiomycota</taxon>
        <taxon>Agaricomycotina</taxon>
        <taxon>Agaricomycetes</taxon>
        <taxon>Russulales</taxon>
        <taxon>Auriscalpiaceae</taxon>
        <taxon>Artomyces</taxon>
    </lineage>
</organism>
<proteinExistence type="predicted"/>
<name>A0ACB8SN06_9AGAM</name>
<reference evidence="1" key="1">
    <citation type="submission" date="2021-03" db="EMBL/GenBank/DDBJ databases">
        <authorList>
            <consortium name="DOE Joint Genome Institute"/>
            <person name="Ahrendt S."/>
            <person name="Looney B.P."/>
            <person name="Miyauchi S."/>
            <person name="Morin E."/>
            <person name="Drula E."/>
            <person name="Courty P.E."/>
            <person name="Chicoki N."/>
            <person name="Fauchery L."/>
            <person name="Kohler A."/>
            <person name="Kuo A."/>
            <person name="Labutti K."/>
            <person name="Pangilinan J."/>
            <person name="Lipzen A."/>
            <person name="Riley R."/>
            <person name="Andreopoulos W."/>
            <person name="He G."/>
            <person name="Johnson J."/>
            <person name="Barry K.W."/>
            <person name="Grigoriev I.V."/>
            <person name="Nagy L."/>
            <person name="Hibbett D."/>
            <person name="Henrissat B."/>
            <person name="Matheny P.B."/>
            <person name="Labbe J."/>
            <person name="Martin F."/>
        </authorList>
    </citation>
    <scope>NUCLEOTIDE SEQUENCE</scope>
    <source>
        <strain evidence="1">HHB10654</strain>
    </source>
</reference>
<evidence type="ECO:0000313" key="1">
    <source>
        <dbReference type="EMBL" id="KAI0057330.1"/>
    </source>
</evidence>
<reference evidence="1" key="2">
    <citation type="journal article" date="2022" name="New Phytol.">
        <title>Evolutionary transition to the ectomycorrhizal habit in the genomes of a hyperdiverse lineage of mushroom-forming fungi.</title>
        <authorList>
            <person name="Looney B."/>
            <person name="Miyauchi S."/>
            <person name="Morin E."/>
            <person name="Drula E."/>
            <person name="Courty P.E."/>
            <person name="Kohler A."/>
            <person name="Kuo A."/>
            <person name="LaButti K."/>
            <person name="Pangilinan J."/>
            <person name="Lipzen A."/>
            <person name="Riley R."/>
            <person name="Andreopoulos W."/>
            <person name="He G."/>
            <person name="Johnson J."/>
            <person name="Nolan M."/>
            <person name="Tritt A."/>
            <person name="Barry K.W."/>
            <person name="Grigoriev I.V."/>
            <person name="Nagy L.G."/>
            <person name="Hibbett D."/>
            <person name="Henrissat B."/>
            <person name="Matheny P.B."/>
            <person name="Labbe J."/>
            <person name="Martin F.M."/>
        </authorList>
    </citation>
    <scope>NUCLEOTIDE SEQUENCE</scope>
    <source>
        <strain evidence="1">HHB10654</strain>
    </source>
</reference>
<dbReference type="Proteomes" id="UP000814140">
    <property type="component" value="Unassembled WGS sequence"/>
</dbReference>
<keyword evidence="2" id="KW-1185">Reference proteome</keyword>
<evidence type="ECO:0000313" key="2">
    <source>
        <dbReference type="Proteomes" id="UP000814140"/>
    </source>
</evidence>
<sequence>MYRKLIKFRERSAFERIPCELWQEIFLLYNGDRSDVHADRDFAVLLLSQVCRSWWTATTSLPRLWPRAFIVTPQDSPARMQFLLDRIAPDALLRIIVDFGDARGCTRRNLIRIALVIRDVLIPHCSRWEHLEVRCPPAMAANLSPIFVLEQPLTAPTRVYIRAWDLDHPYQHTLCDISFLRTALSLRRIYFQYCAPQIASADSESSQALSTVVELFLTDAYIDSPLQLQNVLASFTSLERLHLHDCGFANFAEARLEDRFVLPKLDFIKIIPSSGGHYRPQYKYDGTLFMDRLERFVPRRQDIVGFVVQGRGEPLDTKIRADFVTRTQRSWD</sequence>
<gene>
    <name evidence="1" type="ORF">BV25DRAFT_1445047</name>
</gene>
<comment type="caution">
    <text evidence="1">The sequence shown here is derived from an EMBL/GenBank/DDBJ whole genome shotgun (WGS) entry which is preliminary data.</text>
</comment>
<dbReference type="EMBL" id="MU277249">
    <property type="protein sequence ID" value="KAI0057330.1"/>
    <property type="molecule type" value="Genomic_DNA"/>
</dbReference>
<accession>A0ACB8SN06</accession>
<protein>
    <submittedName>
        <fullName evidence="1">Uncharacterized protein</fullName>
    </submittedName>
</protein>